<feature type="region of interest" description="Disordered" evidence="2">
    <location>
        <begin position="231"/>
        <end position="298"/>
    </location>
</feature>
<dbReference type="Proteomes" id="UP000553632">
    <property type="component" value="Unassembled WGS sequence"/>
</dbReference>
<evidence type="ECO:0000256" key="1">
    <source>
        <dbReference type="SAM" id="Coils"/>
    </source>
</evidence>
<reference evidence="3 4" key="1">
    <citation type="submission" date="2020-04" db="EMBL/GenBank/DDBJ databases">
        <title>Perkinsus olseni comparative genomics.</title>
        <authorList>
            <person name="Bogema D.R."/>
        </authorList>
    </citation>
    <scope>NUCLEOTIDE SEQUENCE [LARGE SCALE GENOMIC DNA]</scope>
    <source>
        <strain evidence="3 4">ATCC PRA-207</strain>
    </source>
</reference>
<keyword evidence="4" id="KW-1185">Reference proteome</keyword>
<dbReference type="OMA" id="MENSDQP"/>
<dbReference type="AlphaFoldDB" id="A0A7J6SBK9"/>
<feature type="compositionally biased region" description="Acidic residues" evidence="2">
    <location>
        <begin position="132"/>
        <end position="145"/>
    </location>
</feature>
<feature type="compositionally biased region" description="Basic and acidic residues" evidence="2">
    <location>
        <begin position="231"/>
        <end position="247"/>
    </location>
</feature>
<name>A0A7J6SBK9_PEROL</name>
<sequence>MENSDQPNAAGRVKRTDSTFSYATSMASRYSNDPHAVLLSPPPEVDVTVSAHASDVIWPMDMGTRQQIELAKARNATVSALRGMRKLESEVNALKGRLQDVEMEKEINEKQLKEEIDRLRASDTAAAASSGADDDGDEEIPDEGDSTVSIVQPTEDSAGSRGSKRFFDQAMEQTLELAKQGGESNRFMMGPPEGQSVTLEMVNRALANGCKERDEEITRLKAELERVTNELNELRTKQRMQKSDKGESSSSEVEDTNEVGAKSNGPAEDWKTVVRSTAEGDDEKEKEAVPEGKNVAKATRLERKWYEKLFCFSSHADAPVEAKSRPTKSSPPVMSARTEATTAPHSP</sequence>
<feature type="coiled-coil region" evidence="1">
    <location>
        <begin position="84"/>
        <end position="122"/>
    </location>
</feature>
<dbReference type="EMBL" id="JABANO010019535">
    <property type="protein sequence ID" value="KAF4730025.1"/>
    <property type="molecule type" value="Genomic_DNA"/>
</dbReference>
<protein>
    <submittedName>
        <fullName evidence="3">Uncharacterized protein</fullName>
    </submittedName>
</protein>
<accession>A0A7J6SBK9</accession>
<keyword evidence="1" id="KW-0175">Coiled coil</keyword>
<gene>
    <name evidence="3" type="ORF">FOZ63_032092</name>
</gene>
<feature type="compositionally biased region" description="Polar residues" evidence="2">
    <location>
        <begin position="327"/>
        <end position="347"/>
    </location>
</feature>
<feature type="region of interest" description="Disordered" evidence="2">
    <location>
        <begin position="122"/>
        <end position="163"/>
    </location>
</feature>
<feature type="compositionally biased region" description="Polar residues" evidence="2">
    <location>
        <begin position="146"/>
        <end position="157"/>
    </location>
</feature>
<comment type="caution">
    <text evidence="3">The sequence shown here is derived from an EMBL/GenBank/DDBJ whole genome shotgun (WGS) entry which is preliminary data.</text>
</comment>
<organism evidence="3 4">
    <name type="scientific">Perkinsus olseni</name>
    <name type="common">Perkinsus atlanticus</name>
    <dbReference type="NCBI Taxonomy" id="32597"/>
    <lineage>
        <taxon>Eukaryota</taxon>
        <taxon>Sar</taxon>
        <taxon>Alveolata</taxon>
        <taxon>Perkinsozoa</taxon>
        <taxon>Perkinsea</taxon>
        <taxon>Perkinsida</taxon>
        <taxon>Perkinsidae</taxon>
        <taxon>Perkinsus</taxon>
    </lineage>
</organism>
<feature type="region of interest" description="Disordered" evidence="2">
    <location>
        <begin position="316"/>
        <end position="347"/>
    </location>
</feature>
<evidence type="ECO:0000313" key="4">
    <source>
        <dbReference type="Proteomes" id="UP000553632"/>
    </source>
</evidence>
<evidence type="ECO:0000313" key="3">
    <source>
        <dbReference type="EMBL" id="KAF4730025.1"/>
    </source>
</evidence>
<proteinExistence type="predicted"/>
<evidence type="ECO:0000256" key="2">
    <source>
        <dbReference type="SAM" id="MobiDB-lite"/>
    </source>
</evidence>
<feature type="compositionally biased region" description="Low complexity" evidence="2">
    <location>
        <begin position="122"/>
        <end position="131"/>
    </location>
</feature>